<dbReference type="InterPro" id="IPR029058">
    <property type="entry name" value="AB_hydrolase_fold"/>
</dbReference>
<dbReference type="GO" id="GO:0019748">
    <property type="term" value="P:secondary metabolic process"/>
    <property type="evidence" value="ECO:0007669"/>
    <property type="project" value="TreeGrafter"/>
</dbReference>
<sequence>MSRMRILALHGMGCSAKILRAQLSTFIRAVDDYYEVVCIDGFFESTRGPGIEKDNPGPFYTYTQGYAPSDILESHKRLRKVISNHGPFDGVLGFSQGGAIALAYLYHQQQDGFTPDFKFAIFLSTIVPFSADCRTLEKAAQHLCDPVRNPLPRESHQHRLASELRDVLLHIFTVSSSIGATAAGYDNNYFFRPGADPAEVPRPLHPRLICLADDAKTPADLNTRLAIPTVHAHGRRDFVYMRESAEAVRELCEPRLARFLMHSGGHSPPQRPDEVAALAQAVHRAVRQYYEIAHL</sequence>
<name>A0A4P7NVA1_PYROR</name>
<reference evidence="3 4" key="1">
    <citation type="journal article" date="2019" name="Mol. Biol. Evol.">
        <title>Blast fungal genomes show frequent chromosomal changes, gene gains and losses, and effector gene turnover.</title>
        <authorList>
            <person name="Gomez Luciano L.B."/>
            <person name="Jason Tsai I."/>
            <person name="Chuma I."/>
            <person name="Tosa Y."/>
            <person name="Chen Y.H."/>
            <person name="Li J.Y."/>
            <person name="Li M.Y."/>
            <person name="Jade Lu M.Y."/>
            <person name="Nakayashiki H."/>
            <person name="Li W.H."/>
        </authorList>
    </citation>
    <scope>NUCLEOTIDE SEQUENCE [LARGE SCALE GENOMIC DNA]</scope>
    <source>
        <strain evidence="3">MZ5-1-6</strain>
    </source>
</reference>
<feature type="domain" description="Serine hydrolase" evidence="2">
    <location>
        <begin position="3"/>
        <end position="275"/>
    </location>
</feature>
<evidence type="ECO:0000256" key="1">
    <source>
        <dbReference type="ARBA" id="ARBA00022801"/>
    </source>
</evidence>
<dbReference type="AlphaFoldDB" id="A0A4P7NVA1"/>
<dbReference type="Proteomes" id="UP000294847">
    <property type="component" value="Chromosome 7"/>
</dbReference>
<dbReference type="GO" id="GO:0016787">
    <property type="term" value="F:hydrolase activity"/>
    <property type="evidence" value="ECO:0007669"/>
    <property type="project" value="UniProtKB-KW"/>
</dbReference>
<evidence type="ECO:0000313" key="4">
    <source>
        <dbReference type="Proteomes" id="UP000294847"/>
    </source>
</evidence>
<dbReference type="SUPFAM" id="SSF53474">
    <property type="entry name" value="alpha/beta-Hydrolases"/>
    <property type="match status" value="1"/>
</dbReference>
<organism evidence="3 4">
    <name type="scientific">Pyricularia oryzae</name>
    <name type="common">Rice blast fungus</name>
    <name type="synonym">Magnaporthe oryzae</name>
    <dbReference type="NCBI Taxonomy" id="318829"/>
    <lineage>
        <taxon>Eukaryota</taxon>
        <taxon>Fungi</taxon>
        <taxon>Dikarya</taxon>
        <taxon>Ascomycota</taxon>
        <taxon>Pezizomycotina</taxon>
        <taxon>Sordariomycetes</taxon>
        <taxon>Sordariomycetidae</taxon>
        <taxon>Magnaporthales</taxon>
        <taxon>Pyriculariaceae</taxon>
        <taxon>Pyricularia</taxon>
    </lineage>
</organism>
<dbReference type="GO" id="GO:0005634">
    <property type="term" value="C:nucleus"/>
    <property type="evidence" value="ECO:0007669"/>
    <property type="project" value="TreeGrafter"/>
</dbReference>
<dbReference type="PANTHER" id="PTHR48070">
    <property type="entry name" value="ESTERASE OVCA2"/>
    <property type="match status" value="1"/>
</dbReference>
<accession>A0A4P7NVA1</accession>
<dbReference type="Gene3D" id="3.40.50.1820">
    <property type="entry name" value="alpha/beta hydrolase"/>
    <property type="match status" value="1"/>
</dbReference>
<dbReference type="EMBL" id="CP034210">
    <property type="protein sequence ID" value="QBZ66517.1"/>
    <property type="molecule type" value="Genomic_DNA"/>
</dbReference>
<dbReference type="InterPro" id="IPR005645">
    <property type="entry name" value="FSH-like_dom"/>
</dbReference>
<proteinExistence type="predicted"/>
<evidence type="ECO:0000313" key="3">
    <source>
        <dbReference type="EMBL" id="QBZ66517.1"/>
    </source>
</evidence>
<dbReference type="GO" id="GO:0005737">
    <property type="term" value="C:cytoplasm"/>
    <property type="evidence" value="ECO:0007669"/>
    <property type="project" value="TreeGrafter"/>
</dbReference>
<dbReference type="InterPro" id="IPR050593">
    <property type="entry name" value="LovG"/>
</dbReference>
<dbReference type="PANTHER" id="PTHR48070:SF4">
    <property type="entry name" value="ESTERASE ALNB"/>
    <property type="match status" value="1"/>
</dbReference>
<protein>
    <recommendedName>
        <fullName evidence="2">Serine hydrolase domain-containing protein</fullName>
    </recommendedName>
</protein>
<dbReference type="Pfam" id="PF03959">
    <property type="entry name" value="FSH1"/>
    <property type="match status" value="1"/>
</dbReference>
<keyword evidence="1" id="KW-0378">Hydrolase</keyword>
<evidence type="ECO:0000259" key="2">
    <source>
        <dbReference type="Pfam" id="PF03959"/>
    </source>
</evidence>
<gene>
    <name evidence="3" type="ORF">PoMZ_13496</name>
</gene>